<dbReference type="NCBIfam" id="NF033788">
    <property type="entry name" value="HTH_metalloreg"/>
    <property type="match status" value="1"/>
</dbReference>
<keyword evidence="2" id="KW-0238">DNA-binding</keyword>
<feature type="domain" description="HTH arsR-type" evidence="4">
    <location>
        <begin position="3"/>
        <end position="97"/>
    </location>
</feature>
<keyword evidence="6" id="KW-1185">Reference proteome</keyword>
<evidence type="ECO:0000256" key="2">
    <source>
        <dbReference type="ARBA" id="ARBA00023125"/>
    </source>
</evidence>
<organism evidence="5 6">
    <name type="scientific">Lactiplantibacillus modestisalitolerans</name>
    <dbReference type="NCBI Taxonomy" id="1457219"/>
    <lineage>
        <taxon>Bacteria</taxon>
        <taxon>Bacillati</taxon>
        <taxon>Bacillota</taxon>
        <taxon>Bacilli</taxon>
        <taxon>Lactobacillales</taxon>
        <taxon>Lactobacillaceae</taxon>
        <taxon>Lactiplantibacillus</taxon>
    </lineage>
</organism>
<dbReference type="PANTHER" id="PTHR43132">
    <property type="entry name" value="ARSENICAL RESISTANCE OPERON REPRESSOR ARSR-RELATED"/>
    <property type="match status" value="1"/>
</dbReference>
<name>A0ABV5WRA3_9LACO</name>
<evidence type="ECO:0000256" key="3">
    <source>
        <dbReference type="ARBA" id="ARBA00023163"/>
    </source>
</evidence>
<dbReference type="Pfam" id="PF01022">
    <property type="entry name" value="HTH_5"/>
    <property type="match status" value="1"/>
</dbReference>
<keyword evidence="1" id="KW-0805">Transcription regulation</keyword>
<evidence type="ECO:0000259" key="4">
    <source>
        <dbReference type="PROSITE" id="PS50987"/>
    </source>
</evidence>
<dbReference type="SUPFAM" id="SSF46785">
    <property type="entry name" value="Winged helix' DNA-binding domain"/>
    <property type="match status" value="1"/>
</dbReference>
<dbReference type="Gene3D" id="1.10.10.10">
    <property type="entry name" value="Winged helix-like DNA-binding domain superfamily/Winged helix DNA-binding domain"/>
    <property type="match status" value="1"/>
</dbReference>
<dbReference type="Proteomes" id="UP001589691">
    <property type="component" value="Unassembled WGS sequence"/>
</dbReference>
<dbReference type="PROSITE" id="PS50987">
    <property type="entry name" value="HTH_ARSR_2"/>
    <property type="match status" value="1"/>
</dbReference>
<dbReference type="InterPro" id="IPR036390">
    <property type="entry name" value="WH_DNA-bd_sf"/>
</dbReference>
<dbReference type="SMART" id="SM00418">
    <property type="entry name" value="HTH_ARSR"/>
    <property type="match status" value="1"/>
</dbReference>
<dbReference type="InterPro" id="IPR051011">
    <property type="entry name" value="Metal_resp_trans_reg"/>
</dbReference>
<keyword evidence="3" id="KW-0804">Transcription</keyword>
<evidence type="ECO:0000256" key="1">
    <source>
        <dbReference type="ARBA" id="ARBA00023015"/>
    </source>
</evidence>
<sequence length="105" mass="11998">MQVSDAQLMEAAKIYKVLSNPKRIKLLLYLEKHPADVSSICQALNLAQPVVSHQLALLYQYQLVTRTKRGKHVDYCLDDPHIVELIEAMIGHVAHEIKHQPHPQK</sequence>
<evidence type="ECO:0000313" key="6">
    <source>
        <dbReference type="Proteomes" id="UP001589691"/>
    </source>
</evidence>
<dbReference type="InterPro" id="IPR036388">
    <property type="entry name" value="WH-like_DNA-bd_sf"/>
</dbReference>
<dbReference type="PRINTS" id="PR00778">
    <property type="entry name" value="HTHARSR"/>
</dbReference>
<reference evidence="5 6" key="1">
    <citation type="submission" date="2024-09" db="EMBL/GenBank/DDBJ databases">
        <authorList>
            <person name="Sun Q."/>
            <person name="Mori K."/>
        </authorList>
    </citation>
    <scope>NUCLEOTIDE SEQUENCE [LARGE SCALE GENOMIC DNA]</scope>
    <source>
        <strain evidence="5 6">TBRC 4576</strain>
    </source>
</reference>
<dbReference type="InterPro" id="IPR001845">
    <property type="entry name" value="HTH_ArsR_DNA-bd_dom"/>
</dbReference>
<dbReference type="PANTHER" id="PTHR43132:SF6">
    <property type="entry name" value="HTH-TYPE TRANSCRIPTIONAL REPRESSOR CZRA"/>
    <property type="match status" value="1"/>
</dbReference>
<accession>A0ABV5WRA3</accession>
<dbReference type="EMBL" id="JBHLZY010000005">
    <property type="protein sequence ID" value="MFB9768683.1"/>
    <property type="molecule type" value="Genomic_DNA"/>
</dbReference>
<dbReference type="InterPro" id="IPR011991">
    <property type="entry name" value="ArsR-like_HTH"/>
</dbReference>
<dbReference type="CDD" id="cd00090">
    <property type="entry name" value="HTH_ARSR"/>
    <property type="match status" value="1"/>
</dbReference>
<dbReference type="RefSeq" id="WP_137642204.1">
    <property type="nucleotide sequence ID" value="NZ_BJEA01000006.1"/>
</dbReference>
<gene>
    <name evidence="5" type="ORF">ACFFLI_02200</name>
</gene>
<evidence type="ECO:0000313" key="5">
    <source>
        <dbReference type="EMBL" id="MFB9768683.1"/>
    </source>
</evidence>
<proteinExistence type="predicted"/>
<protein>
    <submittedName>
        <fullName evidence="5">ArsR/SmtB family transcription factor</fullName>
    </submittedName>
</protein>
<comment type="caution">
    <text evidence="5">The sequence shown here is derived from an EMBL/GenBank/DDBJ whole genome shotgun (WGS) entry which is preliminary data.</text>
</comment>